<accession>A0A1I2UBN9</accession>
<dbReference type="STRING" id="435880.SAMN04487988_107151"/>
<evidence type="ECO:0000313" key="3">
    <source>
        <dbReference type="EMBL" id="SFG74423.1"/>
    </source>
</evidence>
<evidence type="ECO:0000256" key="1">
    <source>
        <dbReference type="SAM" id="SignalP"/>
    </source>
</evidence>
<dbReference type="Proteomes" id="UP000199642">
    <property type="component" value="Unassembled WGS sequence"/>
</dbReference>
<dbReference type="Pfam" id="PF01261">
    <property type="entry name" value="AP_endonuc_2"/>
    <property type="match status" value="1"/>
</dbReference>
<dbReference type="Gene3D" id="3.20.20.150">
    <property type="entry name" value="Divalent-metal-dependent TIM barrel enzymes"/>
    <property type="match status" value="1"/>
</dbReference>
<dbReference type="InterPro" id="IPR036237">
    <property type="entry name" value="Xyl_isomerase-like_sf"/>
</dbReference>
<evidence type="ECO:0000259" key="2">
    <source>
        <dbReference type="Pfam" id="PF01261"/>
    </source>
</evidence>
<dbReference type="PANTHER" id="PTHR12110:SF48">
    <property type="entry name" value="BLL3656 PROTEIN"/>
    <property type="match status" value="1"/>
</dbReference>
<sequence>MAFFFDKRKYAYTKTPKPIMTTRRNLLKSLSLAPLATMGLPALAKSKSENEATFRFSLNTSTIRGQKLSLSEMIEVTARAGYDGIELWMMEIDAYLQSGKSLTQLKKEVDDAGIEAVNAIGFATWMAQDSGKSKQGFEQIEKEMNQLAAIGCTRIAAPAIGTVAPVDLIEAGEKYAKLLDLGRKTGCMPQLEFWGAFPPFYQLGQALAVAAMANDPDARLLPDIYHLFRGGSGFEGLKLIHGQAIEVFHLNDFADTLPRTEQEDKHRVYPGDGVAPLAEVAQTLKSMGGNKILSLELFNPSLWEMEVNLVAQTGLEKMKQFFV</sequence>
<feature type="chain" id="PRO_5011583645" evidence="1">
    <location>
        <begin position="45"/>
        <end position="323"/>
    </location>
</feature>
<reference evidence="4" key="1">
    <citation type="submission" date="2016-10" db="EMBL/GenBank/DDBJ databases">
        <authorList>
            <person name="Varghese N."/>
            <person name="Submissions S."/>
        </authorList>
    </citation>
    <scope>NUCLEOTIDE SEQUENCE [LARGE SCALE GENOMIC DNA]</scope>
    <source>
        <strain evidence="4">DSM 19315</strain>
    </source>
</reference>
<name>A0A1I2UBN9_9BACT</name>
<dbReference type="GO" id="GO:0016853">
    <property type="term" value="F:isomerase activity"/>
    <property type="evidence" value="ECO:0007669"/>
    <property type="project" value="UniProtKB-KW"/>
</dbReference>
<dbReference type="EMBL" id="FOPC01000007">
    <property type="protein sequence ID" value="SFG74423.1"/>
    <property type="molecule type" value="Genomic_DNA"/>
</dbReference>
<keyword evidence="4" id="KW-1185">Reference proteome</keyword>
<dbReference type="InterPro" id="IPR050312">
    <property type="entry name" value="IolE/XylAMocC-like"/>
</dbReference>
<protein>
    <submittedName>
        <fullName evidence="3">Sugar phosphate isomerase/epimerase</fullName>
    </submittedName>
</protein>
<dbReference type="SUPFAM" id="SSF51658">
    <property type="entry name" value="Xylose isomerase-like"/>
    <property type="match status" value="1"/>
</dbReference>
<keyword evidence="1" id="KW-0732">Signal</keyword>
<evidence type="ECO:0000313" key="4">
    <source>
        <dbReference type="Proteomes" id="UP000199642"/>
    </source>
</evidence>
<gene>
    <name evidence="3" type="ORF">SAMN04487988_107151</name>
</gene>
<proteinExistence type="predicted"/>
<dbReference type="RefSeq" id="WP_245753019.1">
    <property type="nucleotide sequence ID" value="NZ_FOPC01000007.1"/>
</dbReference>
<dbReference type="InterPro" id="IPR013022">
    <property type="entry name" value="Xyl_isomerase-like_TIM-brl"/>
</dbReference>
<dbReference type="PANTHER" id="PTHR12110">
    <property type="entry name" value="HYDROXYPYRUVATE ISOMERASE"/>
    <property type="match status" value="1"/>
</dbReference>
<feature type="signal peptide" evidence="1">
    <location>
        <begin position="1"/>
        <end position="44"/>
    </location>
</feature>
<feature type="domain" description="Xylose isomerase-like TIM barrel" evidence="2">
    <location>
        <begin position="75"/>
        <end position="319"/>
    </location>
</feature>
<organism evidence="3 4">
    <name type="scientific">Algoriphagus hitonicola</name>
    <dbReference type="NCBI Taxonomy" id="435880"/>
    <lineage>
        <taxon>Bacteria</taxon>
        <taxon>Pseudomonadati</taxon>
        <taxon>Bacteroidota</taxon>
        <taxon>Cytophagia</taxon>
        <taxon>Cytophagales</taxon>
        <taxon>Cyclobacteriaceae</taxon>
        <taxon>Algoriphagus</taxon>
    </lineage>
</organism>
<keyword evidence="3" id="KW-0413">Isomerase</keyword>
<dbReference type="AlphaFoldDB" id="A0A1I2UBN9"/>